<sequence>MFKIADLRMSPTSKRLADNDPVGTCILPYGVVEEWTGDFNSGVLKLGKRTSMLHGLSSPECGLLAITRCYPHKDRTSILEIFEKAAAKASSFCYSSMIVTTPLTAQPVFCMGHSTVAENKSGCISGVFIFPALS</sequence>
<evidence type="ECO:0000313" key="4">
    <source>
        <dbReference type="Proteomes" id="UP000544107"/>
    </source>
</evidence>
<dbReference type="Proteomes" id="UP000544107">
    <property type="component" value="Unassembled WGS sequence"/>
</dbReference>
<protein>
    <submittedName>
        <fullName evidence="2">Uncharacterized protein</fullName>
    </submittedName>
</protein>
<gene>
    <name evidence="2" type="ORF">BJF91_11930</name>
    <name evidence="1" type="ORF">GGQ71_003122</name>
</gene>
<dbReference type="Proteomes" id="UP000185598">
    <property type="component" value="Unassembled WGS sequence"/>
</dbReference>
<dbReference type="AlphaFoldDB" id="A0A1Q9A7V5"/>
<evidence type="ECO:0000313" key="2">
    <source>
        <dbReference type="EMBL" id="OLP50626.1"/>
    </source>
</evidence>
<accession>A0A1Q9A7V5</accession>
<proteinExistence type="predicted"/>
<dbReference type="EMBL" id="JACIED010000003">
    <property type="protein sequence ID" value="MBB4008842.1"/>
    <property type="molecule type" value="Genomic_DNA"/>
</dbReference>
<evidence type="ECO:0000313" key="3">
    <source>
        <dbReference type="Proteomes" id="UP000185598"/>
    </source>
</evidence>
<comment type="caution">
    <text evidence="2">The sequence shown here is derived from an EMBL/GenBank/DDBJ whole genome shotgun (WGS) entry which is preliminary data.</text>
</comment>
<evidence type="ECO:0000313" key="1">
    <source>
        <dbReference type="EMBL" id="MBB4008842.1"/>
    </source>
</evidence>
<name>A0A1Q9A7V5_9HYPH</name>
<reference evidence="1 4" key="2">
    <citation type="submission" date="2020-08" db="EMBL/GenBank/DDBJ databases">
        <title>Genomic Encyclopedia of Type Strains, Phase IV (KMG-IV): sequencing the most valuable type-strain genomes for metagenomic binning, comparative biology and taxonomic classification.</title>
        <authorList>
            <person name="Goeker M."/>
        </authorList>
    </citation>
    <scope>NUCLEOTIDE SEQUENCE [LARGE SCALE GENOMIC DNA]</scope>
    <source>
        <strain evidence="1 4">DSM 100021</strain>
    </source>
</reference>
<organism evidence="2 3">
    <name type="scientific">Allorhizobium taibaishanense</name>
    <dbReference type="NCBI Taxonomy" id="887144"/>
    <lineage>
        <taxon>Bacteria</taxon>
        <taxon>Pseudomonadati</taxon>
        <taxon>Pseudomonadota</taxon>
        <taxon>Alphaproteobacteria</taxon>
        <taxon>Hyphomicrobiales</taxon>
        <taxon>Rhizobiaceae</taxon>
        <taxon>Rhizobium/Agrobacterium group</taxon>
        <taxon>Allorhizobium</taxon>
    </lineage>
</organism>
<reference evidence="2 3" key="1">
    <citation type="submission" date="2016-09" db="EMBL/GenBank/DDBJ databases">
        <title>Rhizobium oryziradicis sp. nov., isolated from the root of rice.</title>
        <authorList>
            <person name="Zhao J."/>
            <person name="Zhang X."/>
        </authorList>
    </citation>
    <scope>NUCLEOTIDE SEQUENCE [LARGE SCALE GENOMIC DNA]</scope>
    <source>
        <strain evidence="2 3">14971</strain>
    </source>
</reference>
<keyword evidence="3" id="KW-1185">Reference proteome</keyword>
<dbReference type="EMBL" id="MKIN01000021">
    <property type="protein sequence ID" value="OLP50626.1"/>
    <property type="molecule type" value="Genomic_DNA"/>
</dbReference>
<dbReference type="RefSeq" id="WP_234801572.1">
    <property type="nucleotide sequence ID" value="NZ_JACIED010000003.1"/>
</dbReference>